<feature type="transmembrane region" description="Helical" evidence="1">
    <location>
        <begin position="20"/>
        <end position="38"/>
    </location>
</feature>
<gene>
    <name evidence="2" type="ORF">PPGU16_84270</name>
</gene>
<keyword evidence="3" id="KW-1185">Reference proteome</keyword>
<proteinExistence type="predicted"/>
<keyword evidence="1" id="KW-1133">Transmembrane helix</keyword>
<keyword evidence="2" id="KW-0614">Plasmid</keyword>
<geneLocation type="plasmid" evidence="2 3">
    <name>PPGU16_p3</name>
</geneLocation>
<dbReference type="EMBL" id="AP023178">
    <property type="protein sequence ID" value="BCF95360.1"/>
    <property type="molecule type" value="Genomic_DNA"/>
</dbReference>
<name>A0A7I8C6F2_9BURK</name>
<organism evidence="2 3">
    <name type="scientific">Paraburkholderia largidicola</name>
    <dbReference type="NCBI Taxonomy" id="3014751"/>
    <lineage>
        <taxon>Bacteria</taxon>
        <taxon>Pseudomonadati</taxon>
        <taxon>Pseudomonadota</taxon>
        <taxon>Betaproteobacteria</taxon>
        <taxon>Burkholderiales</taxon>
        <taxon>Burkholderiaceae</taxon>
        <taxon>Paraburkholderia</taxon>
    </lineage>
</organism>
<evidence type="ECO:0000313" key="3">
    <source>
        <dbReference type="Proteomes" id="UP000510888"/>
    </source>
</evidence>
<dbReference type="KEGG" id="plad:PPGU16_84270"/>
<keyword evidence="1" id="KW-0472">Membrane</keyword>
<dbReference type="Proteomes" id="UP000510888">
    <property type="component" value="Plasmid PPGU16_p3"/>
</dbReference>
<dbReference type="AlphaFoldDB" id="A0A7I8C6F2"/>
<protein>
    <submittedName>
        <fullName evidence="2">Uncharacterized protein</fullName>
    </submittedName>
</protein>
<reference evidence="2 3" key="1">
    <citation type="journal article" date="2020" name="Genes (Basel)">
        <title>Genomic Comparison of Insect Gut Symbionts from Divergent Burkholderia Subclades.</title>
        <authorList>
            <person name="Takeshita K."/>
            <person name="Kikuchi Y."/>
        </authorList>
    </citation>
    <scope>NUCLEOTIDE SEQUENCE [LARGE SCALE GENOMIC DNA]</scope>
    <source>
        <strain evidence="2 3">PGU16</strain>
        <plasmid evidence="2 3">PPGU16_p3</plasmid>
    </source>
</reference>
<keyword evidence="1" id="KW-0812">Transmembrane</keyword>
<evidence type="ECO:0000256" key="1">
    <source>
        <dbReference type="SAM" id="Phobius"/>
    </source>
</evidence>
<accession>A0A7I8C6F2</accession>
<evidence type="ECO:0000313" key="2">
    <source>
        <dbReference type="EMBL" id="BCF95360.1"/>
    </source>
</evidence>
<sequence length="72" mass="8035">MYRHSNALQLVAGRKGGEMIVHRLFLYAAIVASASFFIRRYIKVRASARAAARLDACLAARRRDASERGNRG</sequence>